<accession>A0ABM6PNF0</accession>
<protein>
    <submittedName>
        <fullName evidence="2">Siderophore-interacting protein</fullName>
    </submittedName>
</protein>
<dbReference type="PROSITE" id="PS51384">
    <property type="entry name" value="FAD_FR"/>
    <property type="match status" value="1"/>
</dbReference>
<dbReference type="EMBL" id="CP023482">
    <property type="protein sequence ID" value="ATH96953.1"/>
    <property type="molecule type" value="Genomic_DNA"/>
</dbReference>
<feature type="domain" description="FAD-binding FR-type" evidence="1">
    <location>
        <begin position="7"/>
        <end position="135"/>
    </location>
</feature>
<dbReference type="CDD" id="cd06193">
    <property type="entry name" value="siderophore_interacting"/>
    <property type="match status" value="1"/>
</dbReference>
<dbReference type="Proteomes" id="UP000815698">
    <property type="component" value="Chromosome"/>
</dbReference>
<dbReference type="InterPro" id="IPR017927">
    <property type="entry name" value="FAD-bd_FR_type"/>
</dbReference>
<evidence type="ECO:0000259" key="1">
    <source>
        <dbReference type="PROSITE" id="PS51384"/>
    </source>
</evidence>
<dbReference type="PANTHER" id="PTHR30157:SF0">
    <property type="entry name" value="NADPH-DEPENDENT FERRIC-CHELATE REDUCTASE"/>
    <property type="match status" value="1"/>
</dbReference>
<dbReference type="Gene3D" id="2.40.30.10">
    <property type="entry name" value="Translation factors"/>
    <property type="match status" value="1"/>
</dbReference>
<reference evidence="2 3" key="1">
    <citation type="journal article" date="2016" name="Int. J. Syst. Evol. Microbiol.">
        <title>Dermabacter jinjuensis sp. nov., a novel species of the genus Dermabacter isolated from a clinical specimen.</title>
        <authorList>
            <person name="Park Y.K."/>
            <person name="Lee K.M."/>
            <person name="Lee W.K."/>
            <person name="Cho M.J."/>
            <person name="Lee H.S."/>
            <person name="Cho Y.G."/>
            <person name="Lee Y.C."/>
            <person name="Lee W.K."/>
            <person name="Seong W.K."/>
            <person name="Hwang K.J."/>
        </authorList>
    </citation>
    <scope>NUCLEOTIDE SEQUENCE [LARGE SCALE GENOMIC DNA]</scope>
    <source>
        <strain evidence="2 3">32T</strain>
    </source>
</reference>
<proteinExistence type="predicted"/>
<dbReference type="InterPro" id="IPR007037">
    <property type="entry name" value="SIP_rossman_dom"/>
</dbReference>
<sequence>MRSKLSYTAVEVRVDAVRDLCPSMRRVTLSGEGLRKAAPLCLDRRIKLVLPRYHGDALEDIPRIPGWYDALVSLPPSDQPPVRTYTARAMRPGMAELDVDVVRHGTSGPAGRWIETVAIGDRLVVAVPRAEVKDIDTIGLAWHPGSAKQILVVGDETAAPAIANIAASLAPDVVGTILVEMPTPEDTWPLKAPPGVDVKVLCRDGEAPGSLLERELHTLTWPPEPAESEAVDDLDDDAGILWDEPAGDADGEHFAWLAGEKGAVQRMRRFLVRERGCPRDRVAFMSYWRQGHAES</sequence>
<dbReference type="InterPro" id="IPR013113">
    <property type="entry name" value="SIP_FAD-bd"/>
</dbReference>
<dbReference type="SUPFAM" id="SSF63380">
    <property type="entry name" value="Riboflavin synthase domain-like"/>
    <property type="match status" value="1"/>
</dbReference>
<dbReference type="Pfam" id="PF04954">
    <property type="entry name" value="SIP"/>
    <property type="match status" value="1"/>
</dbReference>
<dbReference type="Gene3D" id="3.40.50.80">
    <property type="entry name" value="Nucleotide-binding domain of ferredoxin-NADP reductase (FNR) module"/>
    <property type="match status" value="1"/>
</dbReference>
<dbReference type="Pfam" id="PF08021">
    <property type="entry name" value="FAD_binding_9"/>
    <property type="match status" value="1"/>
</dbReference>
<dbReference type="PANTHER" id="PTHR30157">
    <property type="entry name" value="FERRIC REDUCTASE, NADPH-DEPENDENT"/>
    <property type="match status" value="1"/>
</dbReference>
<gene>
    <name evidence="2" type="ORF">COP05_07535</name>
</gene>
<keyword evidence="3" id="KW-1185">Reference proteome</keyword>
<evidence type="ECO:0000313" key="2">
    <source>
        <dbReference type="EMBL" id="ATH96953.1"/>
    </source>
</evidence>
<dbReference type="InterPro" id="IPR017938">
    <property type="entry name" value="Riboflavin_synthase-like_b-brl"/>
</dbReference>
<dbReference type="InterPro" id="IPR039374">
    <property type="entry name" value="SIP_fam"/>
</dbReference>
<dbReference type="InterPro" id="IPR039261">
    <property type="entry name" value="FNR_nucleotide-bd"/>
</dbReference>
<organism evidence="2 3">
    <name type="scientific">Dermabacter jinjuensis</name>
    <dbReference type="NCBI Taxonomy" id="1667168"/>
    <lineage>
        <taxon>Bacteria</taxon>
        <taxon>Bacillati</taxon>
        <taxon>Actinomycetota</taxon>
        <taxon>Actinomycetes</taxon>
        <taxon>Micrococcales</taxon>
        <taxon>Dermabacteraceae</taxon>
        <taxon>Dermabacter</taxon>
    </lineage>
</organism>
<name>A0ABM6PNF0_9MICO</name>
<evidence type="ECO:0000313" key="3">
    <source>
        <dbReference type="Proteomes" id="UP000815698"/>
    </source>
</evidence>
<dbReference type="RefSeq" id="WP_065247469.1">
    <property type="nucleotide sequence ID" value="NZ_CP023482.1"/>
</dbReference>